<protein>
    <submittedName>
        <fullName evidence="1">Uncharacterized protein</fullName>
    </submittedName>
</protein>
<name>A0A0C3B446_PILCF</name>
<dbReference type="OrthoDB" id="73076at2759"/>
<dbReference type="AlphaFoldDB" id="A0A0C3B446"/>
<reference evidence="1 2" key="1">
    <citation type="submission" date="2014-04" db="EMBL/GenBank/DDBJ databases">
        <authorList>
            <consortium name="DOE Joint Genome Institute"/>
            <person name="Kuo A."/>
            <person name="Tarkka M."/>
            <person name="Buscot F."/>
            <person name="Kohler A."/>
            <person name="Nagy L.G."/>
            <person name="Floudas D."/>
            <person name="Copeland A."/>
            <person name="Barry K.W."/>
            <person name="Cichocki N."/>
            <person name="Veneault-Fourrey C."/>
            <person name="LaButti K."/>
            <person name="Lindquist E.A."/>
            <person name="Lipzen A."/>
            <person name="Lundell T."/>
            <person name="Morin E."/>
            <person name="Murat C."/>
            <person name="Sun H."/>
            <person name="Tunlid A."/>
            <person name="Henrissat B."/>
            <person name="Grigoriev I.V."/>
            <person name="Hibbett D.S."/>
            <person name="Martin F."/>
            <person name="Nordberg H.P."/>
            <person name="Cantor M.N."/>
            <person name="Hua S.X."/>
        </authorList>
    </citation>
    <scope>NUCLEOTIDE SEQUENCE [LARGE SCALE GENOMIC DNA]</scope>
    <source>
        <strain evidence="1 2">F 1598</strain>
    </source>
</reference>
<sequence length="88" mass="9478">MGVARKQELARPFSKFRHFGISGICNPYSSDGPVHVTSAKAVNALFDDSQLKKADKLRIYLLTIPLAKVPPILLAAVARGSKDSAEAL</sequence>
<keyword evidence="2" id="KW-1185">Reference proteome</keyword>
<proteinExistence type="predicted"/>
<evidence type="ECO:0000313" key="1">
    <source>
        <dbReference type="EMBL" id="KIM80993.1"/>
    </source>
</evidence>
<evidence type="ECO:0000313" key="2">
    <source>
        <dbReference type="Proteomes" id="UP000054166"/>
    </source>
</evidence>
<gene>
    <name evidence="1" type="ORF">PILCRDRAFT_9040</name>
</gene>
<dbReference type="EMBL" id="KN833001">
    <property type="protein sequence ID" value="KIM80993.1"/>
    <property type="molecule type" value="Genomic_DNA"/>
</dbReference>
<dbReference type="HOGENOM" id="CLU_2469888_0_0_1"/>
<accession>A0A0C3B446</accession>
<organism evidence="1 2">
    <name type="scientific">Piloderma croceum (strain F 1598)</name>
    <dbReference type="NCBI Taxonomy" id="765440"/>
    <lineage>
        <taxon>Eukaryota</taxon>
        <taxon>Fungi</taxon>
        <taxon>Dikarya</taxon>
        <taxon>Basidiomycota</taxon>
        <taxon>Agaricomycotina</taxon>
        <taxon>Agaricomycetes</taxon>
        <taxon>Agaricomycetidae</taxon>
        <taxon>Atheliales</taxon>
        <taxon>Atheliaceae</taxon>
        <taxon>Piloderma</taxon>
    </lineage>
</organism>
<reference evidence="2" key="2">
    <citation type="submission" date="2015-01" db="EMBL/GenBank/DDBJ databases">
        <title>Evolutionary Origins and Diversification of the Mycorrhizal Mutualists.</title>
        <authorList>
            <consortium name="DOE Joint Genome Institute"/>
            <consortium name="Mycorrhizal Genomics Consortium"/>
            <person name="Kohler A."/>
            <person name="Kuo A."/>
            <person name="Nagy L.G."/>
            <person name="Floudas D."/>
            <person name="Copeland A."/>
            <person name="Barry K.W."/>
            <person name="Cichocki N."/>
            <person name="Veneault-Fourrey C."/>
            <person name="LaButti K."/>
            <person name="Lindquist E.A."/>
            <person name="Lipzen A."/>
            <person name="Lundell T."/>
            <person name="Morin E."/>
            <person name="Murat C."/>
            <person name="Riley R."/>
            <person name="Ohm R."/>
            <person name="Sun H."/>
            <person name="Tunlid A."/>
            <person name="Henrissat B."/>
            <person name="Grigoriev I.V."/>
            <person name="Hibbett D.S."/>
            <person name="Martin F."/>
        </authorList>
    </citation>
    <scope>NUCLEOTIDE SEQUENCE [LARGE SCALE GENOMIC DNA]</scope>
    <source>
        <strain evidence="2">F 1598</strain>
    </source>
</reference>
<dbReference type="Proteomes" id="UP000054166">
    <property type="component" value="Unassembled WGS sequence"/>
</dbReference>
<dbReference type="InParanoid" id="A0A0C3B446"/>